<evidence type="ECO:0000313" key="4">
    <source>
        <dbReference type="EMBL" id="PTB86008.1"/>
    </source>
</evidence>
<evidence type="ECO:0000256" key="3">
    <source>
        <dbReference type="SAM" id="Phobius"/>
    </source>
</evidence>
<dbReference type="InterPro" id="IPR007470">
    <property type="entry name" value="HemX"/>
</dbReference>
<dbReference type="EMBL" id="PYVN01000049">
    <property type="protein sequence ID" value="PTB86008.1"/>
    <property type="molecule type" value="Genomic_DNA"/>
</dbReference>
<keyword evidence="3" id="KW-0472">Membrane</keyword>
<dbReference type="PANTHER" id="PTHR38043">
    <property type="entry name" value="PROTEIN HEMX"/>
    <property type="match status" value="1"/>
</dbReference>
<keyword evidence="3" id="KW-0812">Transmembrane</keyword>
<comment type="caution">
    <text evidence="4">The sequence shown here is derived from an EMBL/GenBank/DDBJ whole genome shotgun (WGS) entry which is preliminary data.</text>
</comment>
<name>A0A2T4CWV6_9GAMM</name>
<keyword evidence="1" id="KW-0175">Coiled coil</keyword>
<evidence type="ECO:0008006" key="5">
    <source>
        <dbReference type="Google" id="ProtNLM"/>
    </source>
</evidence>
<keyword evidence="3" id="KW-1133">Transmembrane helix</keyword>
<dbReference type="AlphaFoldDB" id="A0A2T4CWV6"/>
<evidence type="ECO:0000256" key="2">
    <source>
        <dbReference type="SAM" id="MobiDB-lite"/>
    </source>
</evidence>
<evidence type="ECO:0000256" key="1">
    <source>
        <dbReference type="SAM" id="Coils"/>
    </source>
</evidence>
<protein>
    <recommendedName>
        <fullName evidence="5">Heme biosynthesis operon protein HemX</fullName>
    </recommendedName>
</protein>
<gene>
    <name evidence="4" type="ORF">C9940_04130</name>
</gene>
<feature type="compositionally biased region" description="Basic and acidic residues" evidence="2">
    <location>
        <begin position="1"/>
        <end position="21"/>
    </location>
</feature>
<feature type="transmembrane region" description="Helical" evidence="3">
    <location>
        <begin position="45"/>
        <end position="66"/>
    </location>
</feature>
<dbReference type="PANTHER" id="PTHR38043:SF1">
    <property type="entry name" value="PROTEIN HEMX"/>
    <property type="match status" value="1"/>
</dbReference>
<dbReference type="Pfam" id="PF04375">
    <property type="entry name" value="HemX"/>
    <property type="match status" value="1"/>
</dbReference>
<proteinExistence type="predicted"/>
<reference evidence="4" key="1">
    <citation type="submission" date="2018-03" db="EMBL/GenBank/DDBJ databases">
        <title>Cross-interface Injection: A General Nanoliter Liquid Handling Method Applied to Single Cells Genome Amplification Automated Nanoliter Liquid Handling Applied to Single Cell Multiple Displacement Amplification.</title>
        <authorList>
            <person name="Yun J."/>
            <person name="Xu P."/>
            <person name="Xu J."/>
            <person name="Dai X."/>
            <person name="Wang Y."/>
            <person name="Zheng X."/>
            <person name="Cao C."/>
            <person name="Yi Q."/>
            <person name="Zhu Y."/>
            <person name="Wang L."/>
            <person name="Dong Z."/>
            <person name="Huang Y."/>
            <person name="Huang L."/>
            <person name="Du W."/>
        </authorList>
    </citation>
    <scope>NUCLEOTIDE SEQUENCE [LARGE SCALE GENOMIC DNA]</scope>
    <source>
        <strain evidence="4">Z-D3-2</strain>
    </source>
</reference>
<feature type="coiled-coil region" evidence="1">
    <location>
        <begin position="114"/>
        <end position="148"/>
    </location>
</feature>
<sequence length="382" mass="42510">MSTSEPGEKDAKLSTEADAKPTPKPKPTKPKEQQETTRSNSNSGWGAVAILILIIGVISWAAYYYLWPQWQAQSQTLTRQASDLENLRDSVDERLTSAQRSQQQQLQSQLDAFSATTERQLNQQAANLDQLQRAVQSVQAEVANLDLSQASTWRLFEARDLVQRAATRLWIEHDLGASLQLLVLAQSHLEALNNPAHMAARQALANDIMALRGLPSDQRESAAMVLTSVRAQLADADWYQRRVSAFADSIERPEVDGWWASLQRSGQTLMDQFIRVQRQEQPITPLLSDSFVALSQQRLLLQLQLAQQAALAGSQAVFEASVQEALRLLETLGNAPDQRLQTAREALLSLQQLQLRPDYPADLESLDLIERLARNAGAEANS</sequence>
<accession>A0A2T4CWV6</accession>
<organism evidence="4">
    <name type="scientific">Pseudidiomarina aestuarii</name>
    <dbReference type="NCBI Taxonomy" id="624146"/>
    <lineage>
        <taxon>Bacteria</taxon>
        <taxon>Pseudomonadati</taxon>
        <taxon>Pseudomonadota</taxon>
        <taxon>Gammaproteobacteria</taxon>
        <taxon>Alteromonadales</taxon>
        <taxon>Idiomarinaceae</taxon>
        <taxon>Pseudidiomarina</taxon>
    </lineage>
</organism>
<feature type="region of interest" description="Disordered" evidence="2">
    <location>
        <begin position="1"/>
        <end position="41"/>
    </location>
</feature>